<dbReference type="PROSITE" id="PS00798">
    <property type="entry name" value="ALDOKETO_REDUCTASE_1"/>
    <property type="match status" value="1"/>
</dbReference>
<evidence type="ECO:0000256" key="4">
    <source>
        <dbReference type="ARBA" id="ARBA00066965"/>
    </source>
</evidence>
<evidence type="ECO:0000256" key="6">
    <source>
        <dbReference type="ARBA" id="ARBA00081322"/>
    </source>
</evidence>
<dbReference type="KEGG" id="pic:PICST_88249"/>
<dbReference type="EMBL" id="CP000497">
    <property type="protein sequence ID" value="ABN65453.1"/>
    <property type="molecule type" value="Genomic_DNA"/>
</dbReference>
<dbReference type="EC" id="1.1.1.358" evidence="4"/>
<feature type="domain" description="NADP-dependent oxidoreductase" evidence="10">
    <location>
        <begin position="21"/>
        <end position="284"/>
    </location>
</feature>
<accession>A3LRU9</accession>
<dbReference type="SMR" id="A3LRU9"/>
<dbReference type="FunCoup" id="A3LRU9">
    <property type="interactions" value="505"/>
</dbReference>
<dbReference type="eggNOG" id="KOG1577">
    <property type="taxonomic scope" value="Eukaryota"/>
</dbReference>
<dbReference type="InterPro" id="IPR023210">
    <property type="entry name" value="NADP_OxRdtase_dom"/>
</dbReference>
<evidence type="ECO:0000313" key="12">
    <source>
        <dbReference type="Proteomes" id="UP000002258"/>
    </source>
</evidence>
<dbReference type="InterPro" id="IPR036812">
    <property type="entry name" value="NAD(P)_OxRdtase_dom_sf"/>
</dbReference>
<evidence type="ECO:0000256" key="9">
    <source>
        <dbReference type="PIRSR" id="PIRSR000097-3"/>
    </source>
</evidence>
<comment type="catalytic activity">
    <reaction evidence="3">
        <text>isatin + NADPH + H(+) = 3-hydroxyindolin-2-one + NADP(+)</text>
        <dbReference type="Rhea" id="RHEA:68608"/>
        <dbReference type="ChEBI" id="CHEBI:15378"/>
        <dbReference type="ChEBI" id="CHEBI:27539"/>
        <dbReference type="ChEBI" id="CHEBI:28536"/>
        <dbReference type="ChEBI" id="CHEBI:57783"/>
        <dbReference type="ChEBI" id="CHEBI:58349"/>
    </reaction>
</comment>
<evidence type="ECO:0000256" key="8">
    <source>
        <dbReference type="PIRSR" id="PIRSR000097-2"/>
    </source>
</evidence>
<dbReference type="PRINTS" id="PR00069">
    <property type="entry name" value="ALDKETRDTASE"/>
</dbReference>
<dbReference type="SUPFAM" id="SSF51430">
    <property type="entry name" value="NAD(P)-linked oxidoreductase"/>
    <property type="match status" value="1"/>
</dbReference>
<feature type="binding site" evidence="8">
    <location>
        <position position="110"/>
    </location>
    <ligand>
        <name>substrate</name>
    </ligand>
</feature>
<evidence type="ECO:0000256" key="2">
    <source>
        <dbReference type="ARBA" id="ARBA00050878"/>
    </source>
</evidence>
<dbReference type="HOGENOM" id="CLU_023205_0_0_1"/>
<dbReference type="PROSITE" id="PS00062">
    <property type="entry name" value="ALDOKETO_REDUCTASE_2"/>
    <property type="match status" value="1"/>
</dbReference>
<feature type="active site" description="Proton donor" evidence="7">
    <location>
        <position position="54"/>
    </location>
</feature>
<dbReference type="GO" id="GO:0047011">
    <property type="term" value="F:2-dehydropantolactone reductase (A-specific) activity"/>
    <property type="evidence" value="ECO:0007669"/>
    <property type="project" value="UniProtKB-ARBA"/>
</dbReference>
<dbReference type="InterPro" id="IPR020471">
    <property type="entry name" value="AKR"/>
</dbReference>
<feature type="site" description="Lowers pKa of active site Tyr" evidence="9">
    <location>
        <position position="79"/>
    </location>
</feature>
<evidence type="ECO:0000256" key="7">
    <source>
        <dbReference type="PIRSR" id="PIRSR000097-1"/>
    </source>
</evidence>
<gene>
    <name evidence="11" type="primary">GCY3</name>
    <name evidence="11" type="ORF">PICST_88249</name>
</gene>
<dbReference type="FunFam" id="3.20.20.100:FF:000002">
    <property type="entry name" value="2,5-diketo-D-gluconic acid reductase A"/>
    <property type="match status" value="1"/>
</dbReference>
<dbReference type="STRING" id="322104.A3LRU9"/>
<evidence type="ECO:0000259" key="10">
    <source>
        <dbReference type="Pfam" id="PF00248"/>
    </source>
</evidence>
<organism evidence="11 12">
    <name type="scientific">Scheffersomyces stipitis (strain ATCC 58785 / CBS 6054 / NBRC 10063 / NRRL Y-11545)</name>
    <name type="common">Yeast</name>
    <name type="synonym">Pichia stipitis</name>
    <dbReference type="NCBI Taxonomy" id="322104"/>
    <lineage>
        <taxon>Eukaryota</taxon>
        <taxon>Fungi</taxon>
        <taxon>Dikarya</taxon>
        <taxon>Ascomycota</taxon>
        <taxon>Saccharomycotina</taxon>
        <taxon>Pichiomycetes</taxon>
        <taxon>Debaryomycetaceae</taxon>
        <taxon>Scheffersomyces</taxon>
    </lineage>
</organism>
<dbReference type="RefSeq" id="XP_001383482.1">
    <property type="nucleotide sequence ID" value="XM_001383445.1"/>
</dbReference>
<evidence type="ECO:0000256" key="1">
    <source>
        <dbReference type="ARBA" id="ARBA00023002"/>
    </source>
</evidence>
<dbReference type="OMA" id="WPPFLYD"/>
<dbReference type="InParanoid" id="A3LRU9"/>
<dbReference type="AlphaFoldDB" id="A3LRU9"/>
<evidence type="ECO:0000256" key="5">
    <source>
        <dbReference type="ARBA" id="ARBA00079693"/>
    </source>
</evidence>
<reference evidence="11 12" key="1">
    <citation type="journal article" date="2007" name="Nat. Biotechnol.">
        <title>Genome sequence of the lignocellulose-bioconverting and xylose-fermenting yeast Pichia stipitis.</title>
        <authorList>
            <person name="Jeffries T.W."/>
            <person name="Grigoriev I.V."/>
            <person name="Grimwood J."/>
            <person name="Laplaza J.M."/>
            <person name="Aerts A."/>
            <person name="Salamov A."/>
            <person name="Schmutz J."/>
            <person name="Lindquist E."/>
            <person name="Dehal P."/>
            <person name="Shapiro H."/>
            <person name="Jin Y.S."/>
            <person name="Passoth V."/>
            <person name="Richardson P.M."/>
        </authorList>
    </citation>
    <scope>NUCLEOTIDE SEQUENCE [LARGE SCALE GENOMIC DNA]</scope>
    <source>
        <strain evidence="12">ATCC 58785 / CBS 6054 / NBRC 10063 / NRRL Y-11545</strain>
    </source>
</reference>
<dbReference type="Pfam" id="PF00248">
    <property type="entry name" value="Aldo_ket_red"/>
    <property type="match status" value="1"/>
</dbReference>
<keyword evidence="12" id="KW-1185">Reference proteome</keyword>
<dbReference type="PANTHER" id="PTHR11732">
    <property type="entry name" value="ALDO/KETO REDUCTASE"/>
    <property type="match status" value="1"/>
</dbReference>
<sequence>MPATKATKVFQLNDETSIPGVGLGTWQSTNDEVYNAVLTALRYGYRHIDTAAAYGNESVIGRAIKDSGIPREELYITTKLWCTKHDNPEAALDESLSNLGLDYVDLYLIHWPVFLNPNGNDPKFPTLPNGKRDIVTDWNFVKTYELLQPLVALGKTKSIGVSNFSVTNLEKLLNAPTTKIVPVVNQVELHPYLPQQQLLEYTKKHGIVLEAYSPLGSTNSPLFKDETVVKIAEKNGVSPATILISWALWRGTVVLPKSVTESRVQSNFEVINLSDEDGQTIDNIHKVKGVHRFINPNWDPVVVFDADSKL</sequence>
<dbReference type="Gene3D" id="3.20.20.100">
    <property type="entry name" value="NADP-dependent oxidoreductase domain"/>
    <property type="match status" value="1"/>
</dbReference>
<keyword evidence="1 11" id="KW-0560">Oxidoreductase</keyword>
<dbReference type="GO" id="GO:0042180">
    <property type="term" value="P:ketone metabolic process"/>
    <property type="evidence" value="ECO:0007669"/>
    <property type="project" value="UniProtKB-ARBA"/>
</dbReference>
<dbReference type="OrthoDB" id="416253at2759"/>
<proteinExistence type="predicted"/>
<name>A3LRU9_PICST</name>
<dbReference type="GeneID" id="4837788"/>
<dbReference type="PIRSF" id="PIRSF000097">
    <property type="entry name" value="AKR"/>
    <property type="match status" value="1"/>
</dbReference>
<dbReference type="InterPro" id="IPR018170">
    <property type="entry name" value="Aldo/ket_reductase_CS"/>
</dbReference>
<dbReference type="Proteomes" id="UP000002258">
    <property type="component" value="Chromosome 3"/>
</dbReference>
<evidence type="ECO:0000313" key="11">
    <source>
        <dbReference type="EMBL" id="ABN65453.1"/>
    </source>
</evidence>
<protein>
    <recommendedName>
        <fullName evidence="5">2-dehydropantolactone reductase</fullName>
        <ecNumber evidence="4">1.1.1.358</ecNumber>
    </recommendedName>
    <alternativeName>
        <fullName evidence="5">2-dehydropantolactone reductase</fullName>
    </alternativeName>
    <alternativeName>
        <fullName evidence="6">Ketopantoyl-lactone reductase</fullName>
    </alternativeName>
</protein>
<evidence type="ECO:0000256" key="3">
    <source>
        <dbReference type="ARBA" id="ARBA00051098"/>
    </source>
</evidence>
<comment type="catalytic activity">
    <reaction evidence="2">
        <text>(R)-pantolactone + NADP(+) = 2-dehydropantolactone + NADPH + H(+)</text>
        <dbReference type="Rhea" id="RHEA:18981"/>
        <dbReference type="ChEBI" id="CHEBI:15378"/>
        <dbReference type="ChEBI" id="CHEBI:16719"/>
        <dbReference type="ChEBI" id="CHEBI:18395"/>
        <dbReference type="ChEBI" id="CHEBI:57783"/>
        <dbReference type="ChEBI" id="CHEBI:58349"/>
        <dbReference type="EC" id="1.1.1.358"/>
    </reaction>
</comment>